<feature type="transmembrane region" description="Helical" evidence="4">
    <location>
        <begin position="258"/>
        <end position="280"/>
    </location>
</feature>
<evidence type="ECO:0000259" key="5">
    <source>
        <dbReference type="PROSITE" id="PS50850"/>
    </source>
</evidence>
<evidence type="ECO:0000256" key="2">
    <source>
        <dbReference type="ARBA" id="ARBA00022989"/>
    </source>
</evidence>
<feature type="transmembrane region" description="Helical" evidence="4">
    <location>
        <begin position="76"/>
        <end position="94"/>
    </location>
</feature>
<dbReference type="InterPro" id="IPR011701">
    <property type="entry name" value="MFS"/>
</dbReference>
<keyword evidence="3 4" id="KW-0472">Membrane</keyword>
<feature type="transmembrane region" description="Helical" evidence="4">
    <location>
        <begin position="41"/>
        <end position="64"/>
    </location>
</feature>
<reference evidence="6 7" key="1">
    <citation type="journal article" date="2010" name="J. Bacteriol.">
        <title>Genome sequence of the oligotrophic marine Gammaproteobacterium HTCC2143, isolated from the Oregon Coast.</title>
        <authorList>
            <person name="Oh H.M."/>
            <person name="Kang I."/>
            <person name="Ferriera S."/>
            <person name="Giovannoni S.J."/>
            <person name="Cho J.C."/>
        </authorList>
    </citation>
    <scope>NUCLEOTIDE SEQUENCE [LARGE SCALE GENOMIC DNA]</scope>
    <source>
        <strain evidence="6 7">HTCC2143</strain>
    </source>
</reference>
<dbReference type="InterPro" id="IPR020846">
    <property type="entry name" value="MFS_dom"/>
</dbReference>
<feature type="transmembrane region" description="Helical" evidence="4">
    <location>
        <begin position="223"/>
        <end position="246"/>
    </location>
</feature>
<accession>A0YGW4</accession>
<name>A0YGW4_9GAMM</name>
<feature type="transmembrane region" description="Helical" evidence="4">
    <location>
        <begin position="287"/>
        <end position="306"/>
    </location>
</feature>
<feature type="domain" description="Major facilitator superfamily (MFS) profile" evidence="5">
    <location>
        <begin position="214"/>
        <end position="406"/>
    </location>
</feature>
<proteinExistence type="predicted"/>
<dbReference type="Proteomes" id="UP000004931">
    <property type="component" value="Unassembled WGS sequence"/>
</dbReference>
<protein>
    <recommendedName>
        <fullName evidence="5">Major facilitator superfamily (MFS) profile domain-containing protein</fullName>
    </recommendedName>
</protein>
<evidence type="ECO:0000256" key="1">
    <source>
        <dbReference type="ARBA" id="ARBA00022692"/>
    </source>
</evidence>
<keyword evidence="2 4" id="KW-1133">Transmembrane helix</keyword>
<evidence type="ECO:0000313" key="7">
    <source>
        <dbReference type="Proteomes" id="UP000004931"/>
    </source>
</evidence>
<dbReference type="STRING" id="247633.GP2143_06804"/>
<dbReference type="SUPFAM" id="SSF103473">
    <property type="entry name" value="MFS general substrate transporter"/>
    <property type="match status" value="1"/>
</dbReference>
<keyword evidence="7" id="KW-1185">Reference proteome</keyword>
<feature type="transmembrane region" description="Helical" evidence="4">
    <location>
        <begin position="100"/>
        <end position="121"/>
    </location>
</feature>
<dbReference type="PANTHER" id="PTHR11360">
    <property type="entry name" value="MONOCARBOXYLATE TRANSPORTER"/>
    <property type="match status" value="1"/>
</dbReference>
<dbReference type="PROSITE" id="PS50850">
    <property type="entry name" value="MFS"/>
    <property type="match status" value="1"/>
</dbReference>
<dbReference type="AlphaFoldDB" id="A0YGW4"/>
<feature type="transmembrane region" description="Helical" evidence="4">
    <location>
        <begin position="346"/>
        <end position="372"/>
    </location>
</feature>
<dbReference type="InterPro" id="IPR036259">
    <property type="entry name" value="MFS_trans_sf"/>
</dbReference>
<feature type="transmembrane region" description="Helical" evidence="4">
    <location>
        <begin position="378"/>
        <end position="398"/>
    </location>
</feature>
<dbReference type="GO" id="GO:0022857">
    <property type="term" value="F:transmembrane transporter activity"/>
    <property type="evidence" value="ECO:0007669"/>
    <property type="project" value="InterPro"/>
</dbReference>
<comment type="caution">
    <text evidence="6">The sequence shown here is derived from an EMBL/GenBank/DDBJ whole genome shotgun (WGS) entry which is preliminary data.</text>
</comment>
<dbReference type="Pfam" id="PF07690">
    <property type="entry name" value="MFS_1"/>
    <property type="match status" value="1"/>
</dbReference>
<dbReference type="Gene3D" id="1.20.1250.20">
    <property type="entry name" value="MFS general substrate transporter like domains"/>
    <property type="match status" value="2"/>
</dbReference>
<dbReference type="InterPro" id="IPR050327">
    <property type="entry name" value="Proton-linked_MCT"/>
</dbReference>
<sequence length="406" mass="43337">MTSYYYGWKIVAALFVILLFSSGFGFYNHAVMLQALIVDKALPITVASTAVSIFFLSSGLIGLAVSSAIEKYDVRYVITAGAAIAAVSLCGIAYVETPWQLFICYSLFGVGWCASGLLPATTLVTRWFEHKRAVALSVTSTGLSVGGVLITPISALLIEHRGIEFSVAIFAAIYFLGTVPVCWWLLKDDPGDIGLTADGHKLDPSDIQAVKGQTLASAMTGRYFWGLSVAYIFLMLAQVGGIAHHYGIVGTYLSTDQAAIALGVIPVASIIGRLAGGYLLGYFSSKLFSIAMMILQSMSLASLASASTVPVFIISLALFGITIGNLLMLQPLLIAETFGRREYSRIYSVSNFMSTLGVAAGPILMGVVYTQFDSYEGAYHVASLAGLLGLLIFLFAIFPNKRGHQA</sequence>
<dbReference type="OrthoDB" id="146345at2"/>
<feature type="transmembrane region" description="Helical" evidence="4">
    <location>
        <begin position="133"/>
        <end position="153"/>
    </location>
</feature>
<dbReference type="PANTHER" id="PTHR11360:SF290">
    <property type="entry name" value="MONOCARBOXYLATE MFS PERMEASE"/>
    <property type="match status" value="1"/>
</dbReference>
<evidence type="ECO:0000256" key="3">
    <source>
        <dbReference type="ARBA" id="ARBA00023136"/>
    </source>
</evidence>
<feature type="transmembrane region" description="Helical" evidence="4">
    <location>
        <begin position="165"/>
        <end position="186"/>
    </location>
</feature>
<keyword evidence="1 4" id="KW-0812">Transmembrane</keyword>
<dbReference type="eggNOG" id="COG2271">
    <property type="taxonomic scope" value="Bacteria"/>
</dbReference>
<evidence type="ECO:0000256" key="4">
    <source>
        <dbReference type="SAM" id="Phobius"/>
    </source>
</evidence>
<feature type="transmembrane region" description="Helical" evidence="4">
    <location>
        <begin position="312"/>
        <end position="334"/>
    </location>
</feature>
<evidence type="ECO:0000313" key="6">
    <source>
        <dbReference type="EMBL" id="EAW29982.1"/>
    </source>
</evidence>
<organism evidence="6 7">
    <name type="scientific">marine gamma proteobacterium HTCC2143</name>
    <dbReference type="NCBI Taxonomy" id="247633"/>
    <lineage>
        <taxon>Bacteria</taxon>
        <taxon>Pseudomonadati</taxon>
        <taxon>Pseudomonadota</taxon>
        <taxon>Gammaproteobacteria</taxon>
        <taxon>Cellvibrionales</taxon>
        <taxon>Spongiibacteraceae</taxon>
        <taxon>BD1-7 clade</taxon>
    </lineage>
</organism>
<dbReference type="EMBL" id="AAVT01000012">
    <property type="protein sequence ID" value="EAW29982.1"/>
    <property type="molecule type" value="Genomic_DNA"/>
</dbReference>
<gene>
    <name evidence="6" type="ORF">GP2143_06804</name>
</gene>